<reference evidence="2" key="1">
    <citation type="submission" date="2017-09" db="EMBL/GenBank/DDBJ databases">
        <authorList>
            <person name="Varghese N."/>
            <person name="Submissions S."/>
        </authorList>
    </citation>
    <scope>NUCLEOTIDE SEQUENCE [LARGE SCALE GENOMIC DNA]</scope>
    <source>
        <strain evidence="2">DSM 29961</strain>
    </source>
</reference>
<dbReference type="AlphaFoldDB" id="A0A286GPZ5"/>
<protein>
    <submittedName>
        <fullName evidence="1">Uncharacterized protein</fullName>
    </submittedName>
</protein>
<name>A0A286GPZ5_9BACT</name>
<dbReference type="RefSeq" id="WP_097130861.1">
    <property type="nucleotide sequence ID" value="NZ_OCNH01000007.1"/>
</dbReference>
<proteinExistence type="predicted"/>
<dbReference type="Proteomes" id="UP000219452">
    <property type="component" value="Unassembled WGS sequence"/>
</dbReference>
<dbReference type="OrthoDB" id="977852at2"/>
<keyword evidence="2" id="KW-1185">Reference proteome</keyword>
<gene>
    <name evidence="1" type="ORF">SAMN06269250_5859</name>
</gene>
<sequence length="198" mass="23386">MFEELPILRQAGFFKEYAELKDDELVNKIRQLRREEYAKIFEYEYEPEDFSHIGQLLAYDERKYLDIDLEADVMSENQVYVSVVERFSKASDNHFMPTDIQEAWQSDEGPIEVSFTCNGSRIVFKPKYHDDWLDGKVFTVINKEMQKKTDERFLICLGPNEEWWGQNVVHIRLSEIEKQLLEVKLGWVFPDSGSLLGS</sequence>
<evidence type="ECO:0000313" key="1">
    <source>
        <dbReference type="EMBL" id="SOD97615.1"/>
    </source>
</evidence>
<accession>A0A286GPZ5</accession>
<organism evidence="1 2">
    <name type="scientific">Spirosoma fluviale</name>
    <dbReference type="NCBI Taxonomy" id="1597977"/>
    <lineage>
        <taxon>Bacteria</taxon>
        <taxon>Pseudomonadati</taxon>
        <taxon>Bacteroidota</taxon>
        <taxon>Cytophagia</taxon>
        <taxon>Cytophagales</taxon>
        <taxon>Cytophagaceae</taxon>
        <taxon>Spirosoma</taxon>
    </lineage>
</organism>
<dbReference type="EMBL" id="OCNH01000007">
    <property type="protein sequence ID" value="SOD97615.1"/>
    <property type="molecule type" value="Genomic_DNA"/>
</dbReference>
<evidence type="ECO:0000313" key="2">
    <source>
        <dbReference type="Proteomes" id="UP000219452"/>
    </source>
</evidence>